<accession>A0A897N8A8</accession>
<dbReference type="AlphaFoldDB" id="A0A897N8A8"/>
<dbReference type="Proteomes" id="UP000663525">
    <property type="component" value="Chromosome"/>
</dbReference>
<keyword evidence="2" id="KW-0812">Transmembrane</keyword>
<evidence type="ECO:0000256" key="2">
    <source>
        <dbReference type="SAM" id="Phobius"/>
    </source>
</evidence>
<name>A0A897N8A8_9EURY</name>
<keyword evidence="2" id="KW-0472">Membrane</keyword>
<evidence type="ECO:0000313" key="3">
    <source>
        <dbReference type="EMBL" id="QSG07415.1"/>
    </source>
</evidence>
<evidence type="ECO:0000256" key="1">
    <source>
        <dbReference type="SAM" id="MobiDB-lite"/>
    </source>
</evidence>
<reference evidence="3" key="1">
    <citation type="submission" date="2020-11" db="EMBL/GenBank/DDBJ databases">
        <title>Carbohydrate-dependent, anaerobic sulfur respiration: A novel catabolism in halophilic archaea.</title>
        <authorList>
            <person name="Sorokin D.Y."/>
            <person name="Messina E."/>
            <person name="Smedile F."/>
            <person name="La Cono V."/>
            <person name="Hallsworth J.E."/>
            <person name="Yakimov M.M."/>
        </authorList>
    </citation>
    <scope>NUCLEOTIDE SEQUENCE</scope>
    <source>
        <strain evidence="3">HSR12-1</strain>
    </source>
</reference>
<dbReference type="EMBL" id="CP064787">
    <property type="protein sequence ID" value="QSG07415.1"/>
    <property type="molecule type" value="Genomic_DNA"/>
</dbReference>
<evidence type="ECO:0000313" key="4">
    <source>
        <dbReference type="Proteomes" id="UP000663525"/>
    </source>
</evidence>
<keyword evidence="2" id="KW-1133">Transmembrane helix</keyword>
<dbReference type="GeneID" id="68856635"/>
<feature type="region of interest" description="Disordered" evidence="1">
    <location>
        <begin position="239"/>
        <end position="280"/>
    </location>
</feature>
<dbReference type="RefSeq" id="WP_229113845.1">
    <property type="nucleotide sequence ID" value="NZ_CP064787.1"/>
</dbReference>
<sequence>MKRPPFDRRQRIVAVLAVVAVSVGTLAAVQATASQTAPASTGDICEYDTYSPPDLDFGWTQSYKDGLSNGSERDWSGGRIVQVGGNGECSLLVSDGRSESLDETTVNGTSGVVTGTVDLGADGSVRFTAVGSNPKETSNGTVESNETTELAISNPGPDYGTNVSLEAGEQSEERSLSNGRFFQFALRQDNGTARIAVWGLDSSWDGEWDFTADNVTADEDWTLALDGRAFLDGIAVGVAKPDESETPAESPTPGETTSDDGFFGPGDDPDVDGRDTDPDGEQNAVGQIVYGLLLSVGGAVGFRYARPIARLNEEIDAIGSKTDLSEVEPAEWKVLLTKAFAAFFVLFGLVMIGTSLL</sequence>
<gene>
    <name evidence="3" type="ORF">HSR121_3106</name>
</gene>
<protein>
    <submittedName>
        <fullName evidence="3">Putative membrane protein</fullName>
    </submittedName>
</protein>
<feature type="compositionally biased region" description="Polar residues" evidence="1">
    <location>
        <begin position="247"/>
        <end position="256"/>
    </location>
</feature>
<feature type="transmembrane region" description="Helical" evidence="2">
    <location>
        <begin position="335"/>
        <end position="356"/>
    </location>
</feature>
<proteinExistence type="predicted"/>
<organism evidence="3 4">
    <name type="scientific">Halapricum desulfuricans</name>
    <dbReference type="NCBI Taxonomy" id="2841257"/>
    <lineage>
        <taxon>Archaea</taxon>
        <taxon>Methanobacteriati</taxon>
        <taxon>Methanobacteriota</taxon>
        <taxon>Stenosarchaea group</taxon>
        <taxon>Halobacteria</taxon>
        <taxon>Halobacteriales</taxon>
        <taxon>Haloarculaceae</taxon>
        <taxon>Halapricum</taxon>
    </lineage>
</organism>